<evidence type="ECO:0000313" key="1">
    <source>
        <dbReference type="EMBL" id="HHJ51605.1"/>
    </source>
</evidence>
<comment type="caution">
    <text evidence="1">The sequence shown here is derived from an EMBL/GenBank/DDBJ whole genome shotgun (WGS) entry which is preliminary data.</text>
</comment>
<dbReference type="Gene3D" id="2.40.160.60">
    <property type="entry name" value="Outer membrane protein transport protein (OMPP1/FadL/TodX)"/>
    <property type="match status" value="1"/>
</dbReference>
<sequence length="323" mass="35791">MKLGISMRSFNKITIWIFVLTVAGFAGGNLTSSFEFLRTDYSPRTAAMADAFVTIHGDVNGLFTNPATAAYIQQRQFAFNYTNYILDINGGSAAYTHVLPRYGRLSVGVQYMNYGKFDRTNEFAELTGQSFTANDLALAVALSDTLGRNFSYGVTAKYIFSKIQDYTAGAVALDFGLLYEAPFEKDLFFAVVMTNLGTNFDYYADRQESLPLRIRVGVSKKLAHLPLELGVALNDLNVQAENFAERAKRFSVGGEFRLSDALRLRLGYNNDLHSGFSETADGKFAGVSGGFGIYWKNFRFDYAYSNFSSLGAIHRIGIFSALN</sequence>
<dbReference type="Proteomes" id="UP000886124">
    <property type="component" value="Unassembled WGS sequence"/>
</dbReference>
<dbReference type="EMBL" id="DROD01000015">
    <property type="protein sequence ID" value="HHJ51605.1"/>
    <property type="molecule type" value="Genomic_DNA"/>
</dbReference>
<proteinExistence type="predicted"/>
<dbReference type="SUPFAM" id="SSF56935">
    <property type="entry name" value="Porins"/>
    <property type="match status" value="1"/>
</dbReference>
<accession>A0A7V5PMX1</accession>
<reference evidence="1" key="1">
    <citation type="journal article" date="2020" name="mSystems">
        <title>Genome- and Community-Level Interaction Insights into Carbon Utilization and Element Cycling Functions of Hydrothermarchaeota in Hydrothermal Sediment.</title>
        <authorList>
            <person name="Zhou Z."/>
            <person name="Liu Y."/>
            <person name="Xu W."/>
            <person name="Pan J."/>
            <person name="Luo Z.H."/>
            <person name="Li M."/>
        </authorList>
    </citation>
    <scope>NUCLEOTIDE SEQUENCE [LARGE SCALE GENOMIC DNA]</scope>
    <source>
        <strain evidence="1">HyVt-527</strain>
    </source>
</reference>
<dbReference type="NCBIfam" id="NF033711">
    <property type="entry name" value="T9SS_PorQ"/>
    <property type="match status" value="1"/>
</dbReference>
<gene>
    <name evidence="1" type="primary">porQ</name>
    <name evidence="1" type="ORF">ENJ89_00295</name>
</gene>
<name>A0A7V5PMX1_CALAY</name>
<dbReference type="NCBIfam" id="NF033709">
    <property type="entry name" value="PorV_fam"/>
    <property type="match status" value="1"/>
</dbReference>
<protein>
    <submittedName>
        <fullName evidence="1">Type IX secretion system protein PorQ</fullName>
    </submittedName>
</protein>
<organism evidence="1">
    <name type="scientific">Caldithrix abyssi</name>
    <dbReference type="NCBI Taxonomy" id="187145"/>
    <lineage>
        <taxon>Bacteria</taxon>
        <taxon>Pseudomonadati</taxon>
        <taxon>Calditrichota</taxon>
        <taxon>Calditrichia</taxon>
        <taxon>Calditrichales</taxon>
        <taxon>Calditrichaceae</taxon>
        <taxon>Caldithrix</taxon>
    </lineage>
</organism>
<dbReference type="AlphaFoldDB" id="A0A7V5PMX1"/>